<keyword evidence="3" id="KW-1185">Reference proteome</keyword>
<accession>A0ABT6CB94</accession>
<dbReference type="PANTHER" id="PTHR43861:SF1">
    <property type="entry name" value="TRANS-ACONITATE 2-METHYLTRANSFERASE"/>
    <property type="match status" value="1"/>
</dbReference>
<evidence type="ECO:0000259" key="1">
    <source>
        <dbReference type="Pfam" id="PF08241"/>
    </source>
</evidence>
<dbReference type="GO" id="GO:0008168">
    <property type="term" value="F:methyltransferase activity"/>
    <property type="evidence" value="ECO:0007669"/>
    <property type="project" value="UniProtKB-KW"/>
</dbReference>
<comment type="caution">
    <text evidence="2">The sequence shown here is derived from an EMBL/GenBank/DDBJ whole genome shotgun (WGS) entry which is preliminary data.</text>
</comment>
<name>A0ABT6CB94_9MICO</name>
<feature type="domain" description="Methyltransferase type 11" evidence="1">
    <location>
        <begin position="27"/>
        <end position="121"/>
    </location>
</feature>
<dbReference type="InterPro" id="IPR029063">
    <property type="entry name" value="SAM-dependent_MTases_sf"/>
</dbReference>
<dbReference type="RefSeq" id="WP_277193385.1">
    <property type="nucleotide sequence ID" value="NZ_JAROAV010000050.1"/>
</dbReference>
<dbReference type="Gene3D" id="3.40.50.150">
    <property type="entry name" value="Vaccinia Virus protein VP39"/>
    <property type="match status" value="1"/>
</dbReference>
<dbReference type="InterPro" id="IPR013216">
    <property type="entry name" value="Methyltransf_11"/>
</dbReference>
<dbReference type="CDD" id="cd02440">
    <property type="entry name" value="AdoMet_MTases"/>
    <property type="match status" value="1"/>
</dbReference>
<dbReference type="Pfam" id="PF08241">
    <property type="entry name" value="Methyltransf_11"/>
    <property type="match status" value="1"/>
</dbReference>
<dbReference type="EMBL" id="JAROAV010000050">
    <property type="protein sequence ID" value="MDF8266161.1"/>
    <property type="molecule type" value="Genomic_DNA"/>
</dbReference>
<organism evidence="2 3">
    <name type="scientific">Luteipulveratus flavus</name>
    <dbReference type="NCBI Taxonomy" id="3031728"/>
    <lineage>
        <taxon>Bacteria</taxon>
        <taxon>Bacillati</taxon>
        <taxon>Actinomycetota</taxon>
        <taxon>Actinomycetes</taxon>
        <taxon>Micrococcales</taxon>
        <taxon>Dermacoccaceae</taxon>
        <taxon>Luteipulveratus</taxon>
    </lineage>
</organism>
<dbReference type="GO" id="GO:0032259">
    <property type="term" value="P:methylation"/>
    <property type="evidence" value="ECO:0007669"/>
    <property type="project" value="UniProtKB-KW"/>
</dbReference>
<protein>
    <submittedName>
        <fullName evidence="2">Methyltransferase domain-containing protein</fullName>
    </submittedName>
</protein>
<dbReference type="Proteomes" id="UP001528912">
    <property type="component" value="Unassembled WGS sequence"/>
</dbReference>
<gene>
    <name evidence="2" type="ORF">P4R38_18070</name>
</gene>
<sequence length="237" mass="25130">MANTQHGSSYKDACLGLLRLTEGQRVVDLGCGPGVDLAALRAGVGTSGEVIGVDLDLEALDSASQAHPWARLLHGDIAHVGDLPDSSVDRVKTDRVLQHVDDPSQVVAEIARLLAPGGRAVLCEPDWDTLILDVEPSISQRYRDFVTGTVIRNFAVGRQMARLCRSSGMVVETVVAHTAVITDPREAATVLGLRRVSERAAQVGALTPQEAEVIADIENAQECCAAVSVILTVAVRP</sequence>
<keyword evidence="2" id="KW-0489">Methyltransferase</keyword>
<evidence type="ECO:0000313" key="2">
    <source>
        <dbReference type="EMBL" id="MDF8266161.1"/>
    </source>
</evidence>
<dbReference type="PANTHER" id="PTHR43861">
    <property type="entry name" value="TRANS-ACONITATE 2-METHYLTRANSFERASE-RELATED"/>
    <property type="match status" value="1"/>
</dbReference>
<evidence type="ECO:0000313" key="3">
    <source>
        <dbReference type="Proteomes" id="UP001528912"/>
    </source>
</evidence>
<keyword evidence="2" id="KW-0808">Transferase</keyword>
<proteinExistence type="predicted"/>
<dbReference type="SUPFAM" id="SSF53335">
    <property type="entry name" value="S-adenosyl-L-methionine-dependent methyltransferases"/>
    <property type="match status" value="1"/>
</dbReference>
<reference evidence="2 3" key="1">
    <citation type="submission" date="2023-03" db="EMBL/GenBank/DDBJ databases">
        <title>YIM 133296 draft genome.</title>
        <authorList>
            <person name="Xiong L."/>
        </authorList>
    </citation>
    <scope>NUCLEOTIDE SEQUENCE [LARGE SCALE GENOMIC DNA]</scope>
    <source>
        <strain evidence="2 3">YIM 133296</strain>
    </source>
</reference>